<dbReference type="EMBL" id="SJZB01000054">
    <property type="protein sequence ID" value="TCJ11500.1"/>
    <property type="molecule type" value="Genomic_DNA"/>
</dbReference>
<keyword evidence="4" id="KW-1185">Reference proteome</keyword>
<comment type="pathway">
    <text evidence="1">Cofactor biosynthesis; ubiquinone biosynthesis.</text>
</comment>
<proteinExistence type="inferred from homology"/>
<dbReference type="Gene3D" id="3.30.1050.10">
    <property type="entry name" value="SCP2 sterol-binding domain"/>
    <property type="match status" value="1"/>
</dbReference>
<dbReference type="InterPro" id="IPR016830">
    <property type="entry name" value="UbiT"/>
</dbReference>
<evidence type="ECO:0000259" key="2">
    <source>
        <dbReference type="Pfam" id="PF02036"/>
    </source>
</evidence>
<dbReference type="Proteomes" id="UP000295443">
    <property type="component" value="Unassembled WGS sequence"/>
</dbReference>
<feature type="domain" description="SCP2" evidence="2">
    <location>
        <begin position="45"/>
        <end position="127"/>
    </location>
</feature>
<dbReference type="InterPro" id="IPR003033">
    <property type="entry name" value="SCP2_sterol-bd_dom"/>
</dbReference>
<organism evidence="3 4">
    <name type="scientific">Parasulfuritortus cantonensis</name>
    <dbReference type="NCBI Taxonomy" id="2528202"/>
    <lineage>
        <taxon>Bacteria</taxon>
        <taxon>Pseudomonadati</taxon>
        <taxon>Pseudomonadota</taxon>
        <taxon>Betaproteobacteria</taxon>
        <taxon>Nitrosomonadales</taxon>
        <taxon>Thiobacillaceae</taxon>
        <taxon>Parasulfuritortus</taxon>
    </lineage>
</organism>
<gene>
    <name evidence="1" type="primary">ubiT</name>
    <name evidence="3" type="ORF">EZJ19_15650</name>
</gene>
<protein>
    <recommendedName>
        <fullName evidence="1">Ubiquinone biosynthesis accessory factor UbiT</fullName>
    </recommendedName>
</protein>
<dbReference type="RefSeq" id="WP_131449258.1">
    <property type="nucleotide sequence ID" value="NZ_SJZB01000054.1"/>
</dbReference>
<evidence type="ECO:0000313" key="3">
    <source>
        <dbReference type="EMBL" id="TCJ11500.1"/>
    </source>
</evidence>
<dbReference type="SUPFAM" id="SSF55718">
    <property type="entry name" value="SCP-like"/>
    <property type="match status" value="1"/>
</dbReference>
<evidence type="ECO:0000313" key="4">
    <source>
        <dbReference type="Proteomes" id="UP000295443"/>
    </source>
</evidence>
<dbReference type="InterPro" id="IPR036527">
    <property type="entry name" value="SCP2_sterol-bd_dom_sf"/>
</dbReference>
<comment type="similarity">
    <text evidence="1">Belongs to the UbiT family.</text>
</comment>
<comment type="caution">
    <text evidence="3">The sequence shown here is derived from an EMBL/GenBank/DDBJ whole genome shotgun (WGS) entry which is preliminary data.</text>
</comment>
<dbReference type="OrthoDB" id="5292463at2"/>
<reference evidence="3 4" key="1">
    <citation type="submission" date="2019-03" db="EMBL/GenBank/DDBJ databases">
        <title>Genome sequence of Thiobacillaceae bacterium LSR1, a sulfur-oxidizing bacterium isolated from freshwater sediment.</title>
        <authorList>
            <person name="Li S."/>
        </authorList>
    </citation>
    <scope>NUCLEOTIDE SEQUENCE [LARGE SCALE GENOMIC DNA]</scope>
    <source>
        <strain evidence="3 4">LSR1</strain>
    </source>
</reference>
<accession>A0A4R1B246</accession>
<dbReference type="UniPathway" id="UPA00232"/>
<comment type="function">
    <text evidence="1">Required for O(2)-independent ubiquinone (coenzyme Q) biosynthesis. Likely functions as an accessory factor.</text>
</comment>
<sequence>MSRLKLPAFPIPRLPAAMPGLPVSAAFSALFNLAAWRALKDMDWDNVRDKRFCVHVRDLGLKSHFSVGAGGLRPQFGDHADVTFTATAMDFTRLALRLEDPDTLFFNRRLLIEGNTDLGLTVKNMLDGIEFETLLASLPVPLAYVMRRLRDRLAPDGDDGLVLNGR</sequence>
<dbReference type="Pfam" id="PF02036">
    <property type="entry name" value="SCP2"/>
    <property type="match status" value="1"/>
</dbReference>
<evidence type="ECO:0000256" key="1">
    <source>
        <dbReference type="HAMAP-Rule" id="MF_02231"/>
    </source>
</evidence>
<dbReference type="HAMAP" id="MF_02231">
    <property type="entry name" value="UbiT"/>
    <property type="match status" value="1"/>
</dbReference>
<name>A0A4R1B246_9PROT</name>
<keyword evidence="1" id="KW-0831">Ubiquinone biosynthesis</keyword>
<dbReference type="GO" id="GO:0006744">
    <property type="term" value="P:ubiquinone biosynthetic process"/>
    <property type="evidence" value="ECO:0007669"/>
    <property type="project" value="UniProtKB-UniRule"/>
</dbReference>
<dbReference type="AlphaFoldDB" id="A0A4R1B246"/>